<reference evidence="2 3" key="1">
    <citation type="submission" date="2021-10" db="EMBL/GenBank/DDBJ databases">
        <title>Lutispora strain m25 sp. nov., a thermophilic, non-spore-forming bacterium isolated from a lab-scale methanogenic bioreactor digesting anaerobic sludge.</title>
        <authorList>
            <person name="El Houari A."/>
            <person name="Mcdonald J."/>
        </authorList>
    </citation>
    <scope>NUCLEOTIDE SEQUENCE [LARGE SCALE GENOMIC DNA]</scope>
    <source>
        <strain evidence="3">m25</strain>
    </source>
</reference>
<keyword evidence="1" id="KW-0175">Coiled coil</keyword>
<proteinExistence type="predicted"/>
<sequence length="65" mass="7082">MDIAALASAMNHSAIKQQASISVLKMTMEQAKVQAADLNQMLEQTVKAMELSVNPNLGRNVDIRL</sequence>
<dbReference type="Pfam" id="PF14070">
    <property type="entry name" value="YjfB_motility"/>
    <property type="match status" value="1"/>
</dbReference>
<accession>A0ABT1NBG5</accession>
<gene>
    <name evidence="2" type="ORF">LJD61_03520</name>
</gene>
<organism evidence="2 3">
    <name type="scientific">Lutispora saccharofermentans</name>
    <dbReference type="NCBI Taxonomy" id="3024236"/>
    <lineage>
        <taxon>Bacteria</taxon>
        <taxon>Bacillati</taxon>
        <taxon>Bacillota</taxon>
        <taxon>Clostridia</taxon>
        <taxon>Lutisporales</taxon>
        <taxon>Lutisporaceae</taxon>
        <taxon>Lutispora</taxon>
    </lineage>
</organism>
<dbReference type="EMBL" id="JAJEKE010000002">
    <property type="protein sequence ID" value="MCQ1528613.1"/>
    <property type="molecule type" value="Genomic_DNA"/>
</dbReference>
<comment type="caution">
    <text evidence="2">The sequence shown here is derived from an EMBL/GenBank/DDBJ whole genome shotgun (WGS) entry which is preliminary data.</text>
</comment>
<dbReference type="Proteomes" id="UP001651880">
    <property type="component" value="Unassembled WGS sequence"/>
</dbReference>
<dbReference type="InterPro" id="IPR025906">
    <property type="entry name" value="YjfB_motility"/>
</dbReference>
<evidence type="ECO:0000313" key="3">
    <source>
        <dbReference type="Proteomes" id="UP001651880"/>
    </source>
</evidence>
<protein>
    <submittedName>
        <fullName evidence="2">YjfB family protein</fullName>
    </submittedName>
</protein>
<dbReference type="RefSeq" id="WP_255226132.1">
    <property type="nucleotide sequence ID" value="NZ_JAJEKE010000002.1"/>
</dbReference>
<feature type="coiled-coil region" evidence="1">
    <location>
        <begin position="21"/>
        <end position="48"/>
    </location>
</feature>
<evidence type="ECO:0000313" key="2">
    <source>
        <dbReference type="EMBL" id="MCQ1528613.1"/>
    </source>
</evidence>
<name>A0ABT1NBG5_9FIRM</name>
<keyword evidence="3" id="KW-1185">Reference proteome</keyword>
<evidence type="ECO:0000256" key="1">
    <source>
        <dbReference type="SAM" id="Coils"/>
    </source>
</evidence>